<dbReference type="GO" id="GO:0009264">
    <property type="term" value="P:deoxyribonucleotide catabolic process"/>
    <property type="evidence" value="ECO:0007669"/>
    <property type="project" value="InterPro"/>
</dbReference>
<dbReference type="EMBL" id="JAGZMU010000005">
    <property type="protein sequence ID" value="MBS4893806.1"/>
    <property type="molecule type" value="Genomic_DNA"/>
</dbReference>
<accession>A0A942WQQ1</accession>
<dbReference type="Gene3D" id="3.40.50.1000">
    <property type="entry name" value="HAD superfamily/HAD-like"/>
    <property type="match status" value="1"/>
</dbReference>
<comment type="caution">
    <text evidence="3">The sequence shown here is derived from an EMBL/GenBank/DDBJ whole genome shotgun (WGS) entry which is preliminary data.</text>
</comment>
<feature type="active site" description="Nucleophile" evidence="2">
    <location>
        <position position="6"/>
    </location>
</feature>
<dbReference type="InterPro" id="IPR036412">
    <property type="entry name" value="HAD-like_sf"/>
</dbReference>
<evidence type="ECO:0000256" key="1">
    <source>
        <dbReference type="ARBA" id="ARBA00009589"/>
    </source>
</evidence>
<reference evidence="3" key="1">
    <citation type="submission" date="2021-02" db="EMBL/GenBank/DDBJ databases">
        <title>Infant gut strain persistence is associated with maternal origin, phylogeny, and functional potential including surface adhesion and iron acquisition.</title>
        <authorList>
            <person name="Lou Y.C."/>
        </authorList>
    </citation>
    <scope>NUCLEOTIDE SEQUENCE</scope>
    <source>
        <strain evidence="3">L3_108_031G1_dasL3_108_031G1_concoct_20</strain>
    </source>
</reference>
<evidence type="ECO:0000256" key="2">
    <source>
        <dbReference type="PIRSR" id="PIRSR610708-1"/>
    </source>
</evidence>
<comment type="similarity">
    <text evidence="1">Belongs to the 5'(3')-deoxyribonucleotidase family.</text>
</comment>
<dbReference type="AlphaFoldDB" id="A0A942WQQ1"/>
<organism evidence="3 4">
    <name type="scientific">Veillonella parvula</name>
    <name type="common">Staphylococcus parvulus</name>
    <dbReference type="NCBI Taxonomy" id="29466"/>
    <lineage>
        <taxon>Bacteria</taxon>
        <taxon>Bacillati</taxon>
        <taxon>Bacillota</taxon>
        <taxon>Negativicutes</taxon>
        <taxon>Veillonellales</taxon>
        <taxon>Veillonellaceae</taxon>
        <taxon>Veillonella</taxon>
    </lineage>
</organism>
<feature type="active site" description="Proton donor" evidence="2">
    <location>
        <position position="8"/>
    </location>
</feature>
<dbReference type="GO" id="GO:0008253">
    <property type="term" value="F:5'-nucleotidase activity"/>
    <property type="evidence" value="ECO:0007669"/>
    <property type="project" value="InterPro"/>
</dbReference>
<evidence type="ECO:0000313" key="4">
    <source>
        <dbReference type="Proteomes" id="UP000778864"/>
    </source>
</evidence>
<dbReference type="Proteomes" id="UP000778864">
    <property type="component" value="Unassembled WGS sequence"/>
</dbReference>
<gene>
    <name evidence="3" type="ORF">KHZ90_08525</name>
</gene>
<evidence type="ECO:0008006" key="5">
    <source>
        <dbReference type="Google" id="ProtNLM"/>
    </source>
</evidence>
<dbReference type="Pfam" id="PF06941">
    <property type="entry name" value="NT5C"/>
    <property type="match status" value="1"/>
</dbReference>
<dbReference type="RefSeq" id="WP_278468130.1">
    <property type="nucleotide sequence ID" value="NZ_JAGZMU010000005.1"/>
</dbReference>
<protein>
    <recommendedName>
        <fullName evidence="5">Nucleotidase</fullName>
    </recommendedName>
</protein>
<name>A0A942WQQ1_VEIPA</name>
<dbReference type="InterPro" id="IPR023214">
    <property type="entry name" value="HAD_sf"/>
</dbReference>
<dbReference type="SUPFAM" id="SSF56784">
    <property type="entry name" value="HAD-like"/>
    <property type="match status" value="1"/>
</dbReference>
<evidence type="ECO:0000313" key="3">
    <source>
        <dbReference type="EMBL" id="MBS4893806.1"/>
    </source>
</evidence>
<dbReference type="InterPro" id="IPR010708">
    <property type="entry name" value="5'(3')-deoxyribonucleotidase"/>
</dbReference>
<proteinExistence type="inferred from homology"/>
<sequence>MKIVIDLDNTIINSSKMIYELYVKDHKINKEYDSNHDWNFSELVDEKDLNSLLRYFTDKRLYSNIIEMPNAINVIKDLSRNNEIIIITKHHKDRIPITENWIKNTFKNVKVHYLNSFDKSKFSGEIFIDDRIDCLESIEGNFNKIICLSEFDWKERELLIGI</sequence>